<evidence type="ECO:0000313" key="1">
    <source>
        <dbReference type="EMBL" id="KKM91181.1"/>
    </source>
</evidence>
<proteinExistence type="predicted"/>
<name>A0A0F9LVQ4_9ZZZZ</name>
<reference evidence="1" key="1">
    <citation type="journal article" date="2015" name="Nature">
        <title>Complex archaea that bridge the gap between prokaryotes and eukaryotes.</title>
        <authorList>
            <person name="Spang A."/>
            <person name="Saw J.H."/>
            <person name="Jorgensen S.L."/>
            <person name="Zaremba-Niedzwiedzka K."/>
            <person name="Martijn J."/>
            <person name="Lind A.E."/>
            <person name="van Eijk R."/>
            <person name="Schleper C."/>
            <person name="Guy L."/>
            <person name="Ettema T.J."/>
        </authorList>
    </citation>
    <scope>NUCLEOTIDE SEQUENCE</scope>
</reference>
<dbReference type="EMBL" id="LAZR01006570">
    <property type="protein sequence ID" value="KKM91181.1"/>
    <property type="molecule type" value="Genomic_DNA"/>
</dbReference>
<protein>
    <submittedName>
        <fullName evidence="1">Uncharacterized protein</fullName>
    </submittedName>
</protein>
<accession>A0A0F9LVQ4</accession>
<dbReference type="AlphaFoldDB" id="A0A0F9LVQ4"/>
<organism evidence="1">
    <name type="scientific">marine sediment metagenome</name>
    <dbReference type="NCBI Taxonomy" id="412755"/>
    <lineage>
        <taxon>unclassified sequences</taxon>
        <taxon>metagenomes</taxon>
        <taxon>ecological metagenomes</taxon>
    </lineage>
</organism>
<sequence>MTAQKYLSQKKTVCQSFSLSPALKEWMGRYVRVNKQKSPGNDQFKSVSAFISSLIVKEMTQDKKNLK</sequence>
<gene>
    <name evidence="1" type="ORF">LCGC14_1231140</name>
</gene>
<comment type="caution">
    <text evidence="1">The sequence shown here is derived from an EMBL/GenBank/DDBJ whole genome shotgun (WGS) entry which is preliminary data.</text>
</comment>